<keyword evidence="1" id="KW-0472">Membrane</keyword>
<dbReference type="KEGG" id="ome:OLMES_0629"/>
<protein>
    <recommendedName>
        <fullName evidence="2">Fatty acid hydroxylase domain-containing protein</fullName>
    </recommendedName>
</protein>
<gene>
    <name evidence="3" type="ORF">OLMES_0629</name>
</gene>
<dbReference type="AlphaFoldDB" id="A0A1Y0I2N4"/>
<dbReference type="GO" id="GO:0005506">
    <property type="term" value="F:iron ion binding"/>
    <property type="evidence" value="ECO:0007669"/>
    <property type="project" value="InterPro"/>
</dbReference>
<evidence type="ECO:0000313" key="3">
    <source>
        <dbReference type="EMBL" id="ARU54732.1"/>
    </source>
</evidence>
<feature type="domain" description="Fatty acid hydroxylase" evidence="2">
    <location>
        <begin position="5"/>
        <end position="147"/>
    </location>
</feature>
<organism evidence="3 4">
    <name type="scientific">Oleiphilus messinensis</name>
    <dbReference type="NCBI Taxonomy" id="141451"/>
    <lineage>
        <taxon>Bacteria</taxon>
        <taxon>Pseudomonadati</taxon>
        <taxon>Pseudomonadota</taxon>
        <taxon>Gammaproteobacteria</taxon>
        <taxon>Oceanospirillales</taxon>
        <taxon>Oleiphilaceae</taxon>
        <taxon>Oleiphilus</taxon>
    </lineage>
</organism>
<dbReference type="InterPro" id="IPR006694">
    <property type="entry name" value="Fatty_acid_hydroxylase"/>
</dbReference>
<accession>A0A1Y0I2N4</accession>
<dbReference type="EMBL" id="CP021425">
    <property type="protein sequence ID" value="ARU54732.1"/>
    <property type="molecule type" value="Genomic_DNA"/>
</dbReference>
<evidence type="ECO:0000313" key="4">
    <source>
        <dbReference type="Proteomes" id="UP000196027"/>
    </source>
</evidence>
<evidence type="ECO:0000256" key="1">
    <source>
        <dbReference type="SAM" id="Phobius"/>
    </source>
</evidence>
<dbReference type="Pfam" id="PF04116">
    <property type="entry name" value="FA_hydroxylase"/>
    <property type="match status" value="1"/>
</dbReference>
<keyword evidence="1" id="KW-0812">Transmembrane</keyword>
<keyword evidence="4" id="KW-1185">Reference proteome</keyword>
<evidence type="ECO:0000259" key="2">
    <source>
        <dbReference type="Pfam" id="PF04116"/>
    </source>
</evidence>
<keyword evidence="1" id="KW-1133">Transmembrane helix</keyword>
<dbReference type="GO" id="GO:0008610">
    <property type="term" value="P:lipid biosynthetic process"/>
    <property type="evidence" value="ECO:0007669"/>
    <property type="project" value="InterPro"/>
</dbReference>
<dbReference type="Proteomes" id="UP000196027">
    <property type="component" value="Chromosome"/>
</dbReference>
<reference evidence="3 4" key="1">
    <citation type="submission" date="2017-05" db="EMBL/GenBank/DDBJ databases">
        <title>Genomic insights into alkan degradation activity of Oleiphilus messinensis.</title>
        <authorList>
            <person name="Kozyavkin S.A."/>
            <person name="Slesarev A.I."/>
            <person name="Golyshin P.N."/>
            <person name="Korzhenkov A."/>
            <person name="Golyshina O.N."/>
            <person name="Toshchakov S.V."/>
        </authorList>
    </citation>
    <scope>NUCLEOTIDE SEQUENCE [LARGE SCALE GENOMIC DNA]</scope>
    <source>
        <strain evidence="3 4">ME102</strain>
    </source>
</reference>
<dbReference type="RefSeq" id="WP_087459902.1">
    <property type="nucleotide sequence ID" value="NZ_CP021425.1"/>
</dbReference>
<feature type="transmembrane region" description="Helical" evidence="1">
    <location>
        <begin position="70"/>
        <end position="96"/>
    </location>
</feature>
<dbReference type="GO" id="GO:0016491">
    <property type="term" value="F:oxidoreductase activity"/>
    <property type="evidence" value="ECO:0007669"/>
    <property type="project" value="InterPro"/>
</dbReference>
<name>A0A1Y0I2N4_9GAMM</name>
<sequence>MIGFPVGVLAANAVEWYAHKVWLHEYPSKHRSSPFFTHIRHHKRARQNDFHDEGYNNSMWKDQEMFNEKVGLIGLCAATAVVAPVAPFFTLGTWYGMWRYWSVHKKCHLDPDYARTRIPWHYDHHMNASQDANWCVTRPWFDYIMGTRVISDPEIAETNPLGMNLPDWLEKPVNRLARRLLPKAFAQIDQRSREDAQLRSQGVALDVAGVV</sequence>
<proteinExistence type="predicted"/>
<dbReference type="OrthoDB" id="5571491at2"/>